<evidence type="ECO:0000313" key="3">
    <source>
        <dbReference type="Proteomes" id="UP000053300"/>
    </source>
</evidence>
<dbReference type="AlphaFoldDB" id="A0A0W7Z123"/>
<accession>A0A1V3TIX7</accession>
<feature type="chain" id="PRO_5030019597" evidence="1">
    <location>
        <begin position="26"/>
        <end position="113"/>
    </location>
</feature>
<dbReference type="EMBL" id="LPXH01000025">
    <property type="protein sequence ID" value="KUF41000.1"/>
    <property type="molecule type" value="Genomic_DNA"/>
</dbReference>
<proteinExistence type="predicted"/>
<reference evidence="2 3" key="1">
    <citation type="submission" date="2015-12" db="EMBL/GenBank/DDBJ databases">
        <title>Complete genome sequence of a multi-drug resistant strain Acidovorax sp. 12322-1.</title>
        <authorList>
            <person name="Ming D."/>
            <person name="Wang M."/>
            <person name="Hu S."/>
            <person name="Zhou Y."/>
            <person name="Jiang T."/>
        </authorList>
    </citation>
    <scope>NUCLEOTIDE SEQUENCE [LARGE SCALE GENOMIC DNA]</scope>
    <source>
        <strain evidence="2 3">12322-1</strain>
    </source>
</reference>
<dbReference type="Proteomes" id="UP000053300">
    <property type="component" value="Unassembled WGS sequence"/>
</dbReference>
<feature type="signal peptide" evidence="1">
    <location>
        <begin position="1"/>
        <end position="25"/>
    </location>
</feature>
<accession>A0A0W7Z123</accession>
<comment type="caution">
    <text evidence="2">The sequence shown here is derived from an EMBL/GenBank/DDBJ whole genome shotgun (WGS) entry which is preliminary data.</text>
</comment>
<sequence>MKSFRVFLSAAALAASTLASTQAFAQVPMDHSKMDMAAPADMTEGEVRRIDTGAGKVTIKHGEIKNLDMPPMTMVFTMAEPAMLSNLKVGDKVRFVVEQQNGKMVITQITPAS</sequence>
<evidence type="ECO:0000313" key="2">
    <source>
        <dbReference type="EMBL" id="KUF41000.1"/>
    </source>
</evidence>
<organism evidence="2 3">
    <name type="scientific">Comamonas kerstersii</name>
    <dbReference type="NCBI Taxonomy" id="225992"/>
    <lineage>
        <taxon>Bacteria</taxon>
        <taxon>Pseudomonadati</taxon>
        <taxon>Pseudomonadota</taxon>
        <taxon>Betaproteobacteria</taxon>
        <taxon>Burkholderiales</taxon>
        <taxon>Comamonadaceae</taxon>
        <taxon>Comamonas</taxon>
    </lineage>
</organism>
<keyword evidence="3" id="KW-1185">Reference proteome</keyword>
<dbReference type="InterPro" id="IPR021647">
    <property type="entry name" value="CusF_Ec"/>
</dbReference>
<keyword evidence="1" id="KW-0732">Signal</keyword>
<evidence type="ECO:0000256" key="1">
    <source>
        <dbReference type="SAM" id="SignalP"/>
    </source>
</evidence>
<dbReference type="Gene3D" id="2.40.50.320">
    <property type="entry name" value="Copper binding periplasmic protein CusF"/>
    <property type="match status" value="1"/>
</dbReference>
<dbReference type="Pfam" id="PF11604">
    <property type="entry name" value="CusF_Ec"/>
    <property type="match status" value="1"/>
</dbReference>
<protein>
    <submittedName>
        <fullName evidence="2">Copper-binding protein</fullName>
    </submittedName>
</protein>
<name>A0A0W7Z123_9BURK</name>
<dbReference type="InterPro" id="IPR042230">
    <property type="entry name" value="CusF_sf"/>
</dbReference>
<dbReference type="RefSeq" id="WP_058879752.1">
    <property type="nucleotide sequence ID" value="NZ_CAUCIF010000001.1"/>
</dbReference>
<dbReference type="STRING" id="225992.B5M06_10695"/>
<gene>
    <name evidence="2" type="ORF">AS359_09280</name>
</gene>